<evidence type="ECO:0000256" key="9">
    <source>
        <dbReference type="ARBA" id="ARBA00048173"/>
    </source>
</evidence>
<dbReference type="EMBL" id="QUMU01000017">
    <property type="protein sequence ID" value="REG23322.1"/>
    <property type="molecule type" value="Genomic_DNA"/>
</dbReference>
<evidence type="ECO:0000256" key="4">
    <source>
        <dbReference type="ARBA" id="ARBA00022723"/>
    </source>
</evidence>
<dbReference type="Proteomes" id="UP000256345">
    <property type="component" value="Unassembled WGS sequence"/>
</dbReference>
<evidence type="ECO:0000256" key="6">
    <source>
        <dbReference type="ARBA" id="ARBA00022918"/>
    </source>
</evidence>
<keyword evidence="2" id="KW-0808">Transferase</keyword>
<dbReference type="InterPro" id="IPR043502">
    <property type="entry name" value="DNA/RNA_pol_sf"/>
</dbReference>
<protein>
    <recommendedName>
        <fullName evidence="1">RNA-directed DNA polymerase</fullName>
        <ecNumber evidence="1">2.7.7.49</ecNumber>
    </recommendedName>
</protein>
<keyword evidence="7" id="KW-0051">Antiviral defense</keyword>
<dbReference type="PANTHER" id="PTHR34047:SF7">
    <property type="entry name" value="RNA-DIRECTED DNA POLYMERASE"/>
    <property type="match status" value="1"/>
</dbReference>
<evidence type="ECO:0000259" key="10">
    <source>
        <dbReference type="PROSITE" id="PS50878"/>
    </source>
</evidence>
<evidence type="ECO:0000313" key="12">
    <source>
        <dbReference type="Proteomes" id="UP000256345"/>
    </source>
</evidence>
<gene>
    <name evidence="11" type="ORF">ATI61_117167</name>
</gene>
<dbReference type="InterPro" id="IPR051083">
    <property type="entry name" value="GrpII_Intron_Splice-Mob/Def"/>
</dbReference>
<evidence type="ECO:0000313" key="11">
    <source>
        <dbReference type="EMBL" id="REG23322.1"/>
    </source>
</evidence>
<evidence type="ECO:0000256" key="3">
    <source>
        <dbReference type="ARBA" id="ARBA00022695"/>
    </source>
</evidence>
<dbReference type="Pfam" id="PF00078">
    <property type="entry name" value="RVT_1"/>
    <property type="match status" value="1"/>
</dbReference>
<keyword evidence="3" id="KW-0548">Nucleotidyltransferase</keyword>
<dbReference type="InterPro" id="IPR000123">
    <property type="entry name" value="Reverse_transcriptase_msDNA"/>
</dbReference>
<keyword evidence="5" id="KW-0460">Magnesium</keyword>
<sequence>MGFVDWLKGLFRPKPLMRDVSRLDREGGSLDAVQEEVRPESGPLKPGHLRTVRRDPRLLPKPKPKTPLRGKRKKWMAASESRRLFAGTLRTRNRHISDLLPDEAQLQRLGLPVWRDEGEVAVALGVSVKELRFFSIHREAERAPHYVSFSIPKRNGGRRLIMAPKRRLKALQRKLLPLLVDKLPVSGHAHGFRAGRSIRTGAEPHVGKAVVLKMDLADFFPSVTYVRVRGLLIALGYGYTVAATLAALMTEAERQPVEVNGVRLHVPVGPRACVQGAPTSPGLCNAVVRRLDLRLAGLARKHGFSFTRYADDLCFSGGSLEALKDLRAGAKRLIETEGFRVNEAKTRVARRGRRQQVTGVVVNETLGLSRQERRKLRAAIHQARKEGAPPEAAARIEGKLAYLSMLNPEQAAVLRKRWKPSR</sequence>
<dbReference type="InterPro" id="IPR000477">
    <property type="entry name" value="RT_dom"/>
</dbReference>
<dbReference type="CDD" id="cd03487">
    <property type="entry name" value="RT_Bac_retron_II"/>
    <property type="match status" value="1"/>
</dbReference>
<dbReference type="PROSITE" id="PS50878">
    <property type="entry name" value="RT_POL"/>
    <property type="match status" value="1"/>
</dbReference>
<evidence type="ECO:0000256" key="5">
    <source>
        <dbReference type="ARBA" id="ARBA00022842"/>
    </source>
</evidence>
<keyword evidence="4" id="KW-0479">Metal-binding</keyword>
<evidence type="ECO:0000256" key="1">
    <source>
        <dbReference type="ARBA" id="ARBA00012493"/>
    </source>
</evidence>
<keyword evidence="12" id="KW-1185">Reference proteome</keyword>
<comment type="similarity">
    <text evidence="8">Belongs to the bacterial reverse transcriptase family.</text>
</comment>
<evidence type="ECO:0000256" key="8">
    <source>
        <dbReference type="ARBA" id="ARBA00034120"/>
    </source>
</evidence>
<comment type="catalytic activity">
    <reaction evidence="9">
        <text>DNA(n) + a 2'-deoxyribonucleoside 5'-triphosphate = DNA(n+1) + diphosphate</text>
        <dbReference type="Rhea" id="RHEA:22508"/>
        <dbReference type="Rhea" id="RHEA-COMP:17339"/>
        <dbReference type="Rhea" id="RHEA-COMP:17340"/>
        <dbReference type="ChEBI" id="CHEBI:33019"/>
        <dbReference type="ChEBI" id="CHEBI:61560"/>
        <dbReference type="ChEBI" id="CHEBI:173112"/>
        <dbReference type="EC" id="2.7.7.49"/>
    </reaction>
</comment>
<dbReference type="EC" id="2.7.7.49" evidence="1"/>
<dbReference type="RefSeq" id="WP_116120955.1">
    <property type="nucleotide sequence ID" value="NZ_QUMU01000017.1"/>
</dbReference>
<organism evidence="11 12">
    <name type="scientific">Archangium gephyra</name>
    <dbReference type="NCBI Taxonomy" id="48"/>
    <lineage>
        <taxon>Bacteria</taxon>
        <taxon>Pseudomonadati</taxon>
        <taxon>Myxococcota</taxon>
        <taxon>Myxococcia</taxon>
        <taxon>Myxococcales</taxon>
        <taxon>Cystobacterineae</taxon>
        <taxon>Archangiaceae</taxon>
        <taxon>Archangium</taxon>
    </lineage>
</organism>
<dbReference type="SUPFAM" id="SSF56672">
    <property type="entry name" value="DNA/RNA polymerases"/>
    <property type="match status" value="1"/>
</dbReference>
<proteinExistence type="inferred from homology"/>
<dbReference type="GO" id="GO:0003964">
    <property type="term" value="F:RNA-directed DNA polymerase activity"/>
    <property type="evidence" value="ECO:0007669"/>
    <property type="project" value="UniProtKB-KW"/>
</dbReference>
<dbReference type="PRINTS" id="PR00866">
    <property type="entry name" value="RNADNAPOLMS"/>
</dbReference>
<reference evidence="11 12" key="1">
    <citation type="submission" date="2018-08" db="EMBL/GenBank/DDBJ databases">
        <title>Genomic Encyclopedia of Archaeal and Bacterial Type Strains, Phase II (KMG-II): from individual species to whole genera.</title>
        <authorList>
            <person name="Goeker M."/>
        </authorList>
    </citation>
    <scope>NUCLEOTIDE SEQUENCE [LARGE SCALE GENOMIC DNA]</scope>
    <source>
        <strain evidence="11 12">DSM 2261</strain>
    </source>
</reference>
<evidence type="ECO:0000256" key="7">
    <source>
        <dbReference type="ARBA" id="ARBA00023118"/>
    </source>
</evidence>
<keyword evidence="6 11" id="KW-0695">RNA-directed DNA polymerase</keyword>
<accession>A0ABX9JNZ7</accession>
<name>A0ABX9JNZ7_9BACT</name>
<comment type="caution">
    <text evidence="11">The sequence shown here is derived from an EMBL/GenBank/DDBJ whole genome shotgun (WGS) entry which is preliminary data.</text>
</comment>
<evidence type="ECO:0000256" key="2">
    <source>
        <dbReference type="ARBA" id="ARBA00022679"/>
    </source>
</evidence>
<feature type="domain" description="Reverse transcriptase" evidence="10">
    <location>
        <begin position="132"/>
        <end position="362"/>
    </location>
</feature>
<dbReference type="PANTHER" id="PTHR34047">
    <property type="entry name" value="NUCLEAR INTRON MATURASE 1, MITOCHONDRIAL-RELATED"/>
    <property type="match status" value="1"/>
</dbReference>